<feature type="transmembrane region" description="Helical" evidence="10">
    <location>
        <begin position="231"/>
        <end position="264"/>
    </location>
</feature>
<dbReference type="EMBL" id="CP036433">
    <property type="protein sequence ID" value="QDU95527.1"/>
    <property type="molecule type" value="Genomic_DNA"/>
</dbReference>
<evidence type="ECO:0000256" key="8">
    <source>
        <dbReference type="ARBA" id="ARBA00022989"/>
    </source>
</evidence>
<dbReference type="GO" id="GO:0008233">
    <property type="term" value="F:peptidase activity"/>
    <property type="evidence" value="ECO:0007669"/>
    <property type="project" value="UniProtKB-KW"/>
</dbReference>
<dbReference type="InterPro" id="IPR008915">
    <property type="entry name" value="Peptidase_M50"/>
</dbReference>
<evidence type="ECO:0000256" key="1">
    <source>
        <dbReference type="ARBA" id="ARBA00001947"/>
    </source>
</evidence>
<dbReference type="InterPro" id="IPR044838">
    <property type="entry name" value="EGY1-like"/>
</dbReference>
<keyword evidence="5 10" id="KW-0812">Transmembrane</keyword>
<evidence type="ECO:0000256" key="6">
    <source>
        <dbReference type="ARBA" id="ARBA00022801"/>
    </source>
</evidence>
<organism evidence="12 13">
    <name type="scientific">Lignipirellula cremea</name>
    <dbReference type="NCBI Taxonomy" id="2528010"/>
    <lineage>
        <taxon>Bacteria</taxon>
        <taxon>Pseudomonadati</taxon>
        <taxon>Planctomycetota</taxon>
        <taxon>Planctomycetia</taxon>
        <taxon>Pirellulales</taxon>
        <taxon>Pirellulaceae</taxon>
        <taxon>Lignipirellula</taxon>
    </lineage>
</organism>
<accession>A0A518DUL4</accession>
<keyword evidence="6" id="KW-0378">Hydrolase</keyword>
<keyword evidence="9 10" id="KW-0472">Membrane</keyword>
<feature type="transmembrane region" description="Helical" evidence="10">
    <location>
        <begin position="64"/>
        <end position="87"/>
    </location>
</feature>
<feature type="transmembrane region" description="Helical" evidence="10">
    <location>
        <begin position="192"/>
        <end position="210"/>
    </location>
</feature>
<reference evidence="12 13" key="1">
    <citation type="submission" date="2019-02" db="EMBL/GenBank/DDBJ databases">
        <title>Deep-cultivation of Planctomycetes and their phenomic and genomic characterization uncovers novel biology.</title>
        <authorList>
            <person name="Wiegand S."/>
            <person name="Jogler M."/>
            <person name="Boedeker C."/>
            <person name="Pinto D."/>
            <person name="Vollmers J."/>
            <person name="Rivas-Marin E."/>
            <person name="Kohn T."/>
            <person name="Peeters S.H."/>
            <person name="Heuer A."/>
            <person name="Rast P."/>
            <person name="Oberbeckmann S."/>
            <person name="Bunk B."/>
            <person name="Jeske O."/>
            <person name="Meyerdierks A."/>
            <person name="Storesund J.E."/>
            <person name="Kallscheuer N."/>
            <person name="Luecker S."/>
            <person name="Lage O.M."/>
            <person name="Pohl T."/>
            <person name="Merkel B.J."/>
            <person name="Hornburger P."/>
            <person name="Mueller R.-W."/>
            <person name="Bruemmer F."/>
            <person name="Labrenz M."/>
            <person name="Spormann A.M."/>
            <person name="Op den Camp H."/>
            <person name="Overmann J."/>
            <person name="Amann R."/>
            <person name="Jetten M.S.M."/>
            <person name="Mascher T."/>
            <person name="Medema M.H."/>
            <person name="Devos D.P."/>
            <person name="Kaster A.-K."/>
            <person name="Ovreas L."/>
            <person name="Rohde M."/>
            <person name="Galperin M.Y."/>
            <person name="Jogler C."/>
        </authorList>
    </citation>
    <scope>NUCLEOTIDE SEQUENCE [LARGE SCALE GENOMIC DNA]</scope>
    <source>
        <strain evidence="12 13">Pla85_3_4</strain>
    </source>
</reference>
<evidence type="ECO:0000256" key="9">
    <source>
        <dbReference type="ARBA" id="ARBA00023136"/>
    </source>
</evidence>
<name>A0A518DUL4_9BACT</name>
<dbReference type="RefSeq" id="WP_145054253.1">
    <property type="nucleotide sequence ID" value="NZ_CP036433.1"/>
</dbReference>
<proteinExistence type="inferred from homology"/>
<keyword evidence="8 10" id="KW-1133">Transmembrane helix</keyword>
<keyword evidence="4" id="KW-0645">Protease</keyword>
<dbReference type="KEGG" id="lcre:Pla8534_33420"/>
<comment type="subcellular location">
    <subcellularLocation>
        <location evidence="2">Membrane</location>
        <topology evidence="2">Multi-pass membrane protein</topology>
    </subcellularLocation>
</comment>
<comment type="similarity">
    <text evidence="3">Belongs to the peptidase M50B family.</text>
</comment>
<comment type="cofactor">
    <cofactor evidence="1">
        <name>Zn(2+)</name>
        <dbReference type="ChEBI" id="CHEBI:29105"/>
    </cofactor>
</comment>
<dbReference type="CDD" id="cd06160">
    <property type="entry name" value="S2P-M50_like_2"/>
    <property type="match status" value="1"/>
</dbReference>
<feature type="transmembrane region" description="Helical" evidence="10">
    <location>
        <begin position="124"/>
        <end position="147"/>
    </location>
</feature>
<gene>
    <name evidence="12" type="ORF">Pla8534_33420</name>
</gene>
<evidence type="ECO:0000313" key="13">
    <source>
        <dbReference type="Proteomes" id="UP000317648"/>
    </source>
</evidence>
<dbReference type="GO" id="GO:0016020">
    <property type="term" value="C:membrane"/>
    <property type="evidence" value="ECO:0007669"/>
    <property type="project" value="UniProtKB-SubCell"/>
</dbReference>
<evidence type="ECO:0000256" key="2">
    <source>
        <dbReference type="ARBA" id="ARBA00004141"/>
    </source>
</evidence>
<dbReference type="Proteomes" id="UP000317648">
    <property type="component" value="Chromosome"/>
</dbReference>
<evidence type="ECO:0000256" key="5">
    <source>
        <dbReference type="ARBA" id="ARBA00022692"/>
    </source>
</evidence>
<feature type="transmembrane region" description="Helical" evidence="10">
    <location>
        <begin position="154"/>
        <end position="172"/>
    </location>
</feature>
<evidence type="ECO:0000256" key="10">
    <source>
        <dbReference type="SAM" id="Phobius"/>
    </source>
</evidence>
<evidence type="ECO:0000256" key="3">
    <source>
        <dbReference type="ARBA" id="ARBA00007931"/>
    </source>
</evidence>
<dbReference type="OrthoDB" id="9774391at2"/>
<sequence length="330" mass="36021">MRRKLRLPLMLFLATCLSTFWVGSTRWMPLAYLGAGLGFSNEVLLPPGWMPARQMLVTHWQDGLIYMGCVLLILLTHEMGHFLATIWYKIPASYPIFLPIPINAIGTLGAVIGMDGSKADRRQIFDIGIAGPLAGLVVAIPIIWIGTARLDFDAPAYGGMIFNAPLAIQFLYDLIQPAGYTPGAQVVVSQLNPFFMAGWIGLLITGLNMLPVSQLDGGHVIHGLLGRNAKWIARGFMVFAIAYVVYAGVGTWMIMITLVLFMGSDHPPTRDDNVQLGWPRMALGIASLSIPLLCFPPNPMEFQEPSPVQPVKQVQPAAPAEVAWQASAEI</sequence>
<evidence type="ECO:0000256" key="7">
    <source>
        <dbReference type="ARBA" id="ARBA00022946"/>
    </source>
</evidence>
<feature type="domain" description="Peptidase M50" evidence="11">
    <location>
        <begin position="69"/>
        <end position="227"/>
    </location>
</feature>
<evidence type="ECO:0000256" key="4">
    <source>
        <dbReference type="ARBA" id="ARBA00022670"/>
    </source>
</evidence>
<keyword evidence="7" id="KW-0809">Transit peptide</keyword>
<evidence type="ECO:0000259" key="11">
    <source>
        <dbReference type="Pfam" id="PF02163"/>
    </source>
</evidence>
<dbReference type="AlphaFoldDB" id="A0A518DUL4"/>
<feature type="transmembrane region" description="Helical" evidence="10">
    <location>
        <begin position="94"/>
        <end position="112"/>
    </location>
</feature>
<evidence type="ECO:0000313" key="12">
    <source>
        <dbReference type="EMBL" id="QDU95527.1"/>
    </source>
</evidence>
<dbReference type="GO" id="GO:0006508">
    <property type="term" value="P:proteolysis"/>
    <property type="evidence" value="ECO:0007669"/>
    <property type="project" value="UniProtKB-KW"/>
</dbReference>
<dbReference type="PANTHER" id="PTHR31412:SF0">
    <property type="entry name" value="ZINC METALLOPROTEASE EGY1, CHLOROPLASTIC-RELATED"/>
    <property type="match status" value="1"/>
</dbReference>
<keyword evidence="13" id="KW-1185">Reference proteome</keyword>
<dbReference type="PANTHER" id="PTHR31412">
    <property type="entry name" value="ZINC METALLOPROTEASE EGY1"/>
    <property type="match status" value="1"/>
</dbReference>
<dbReference type="Pfam" id="PF02163">
    <property type="entry name" value="Peptidase_M50"/>
    <property type="match status" value="1"/>
</dbReference>
<protein>
    <submittedName>
        <fullName evidence="12">Peptidase family M50</fullName>
    </submittedName>
</protein>